<dbReference type="InterPro" id="IPR053124">
    <property type="entry name" value="Notch_signaling_modulators"/>
</dbReference>
<dbReference type="Proteomes" id="UP000887575">
    <property type="component" value="Unassembled WGS sequence"/>
</dbReference>
<reference evidence="3" key="1">
    <citation type="submission" date="2024-02" db="UniProtKB">
        <authorList>
            <consortium name="WormBaseParasite"/>
        </authorList>
    </citation>
    <scope>IDENTIFICATION</scope>
</reference>
<evidence type="ECO:0000256" key="1">
    <source>
        <dbReference type="SAM" id="MobiDB-lite"/>
    </source>
</evidence>
<organism evidence="2 3">
    <name type="scientific">Mesorhabditis belari</name>
    <dbReference type="NCBI Taxonomy" id="2138241"/>
    <lineage>
        <taxon>Eukaryota</taxon>
        <taxon>Metazoa</taxon>
        <taxon>Ecdysozoa</taxon>
        <taxon>Nematoda</taxon>
        <taxon>Chromadorea</taxon>
        <taxon>Rhabditida</taxon>
        <taxon>Rhabditina</taxon>
        <taxon>Rhabditomorpha</taxon>
        <taxon>Rhabditoidea</taxon>
        <taxon>Rhabditidae</taxon>
        <taxon>Mesorhabditinae</taxon>
        <taxon>Mesorhabditis</taxon>
    </lineage>
</organism>
<dbReference type="GO" id="GO:0045747">
    <property type="term" value="P:positive regulation of Notch signaling pathway"/>
    <property type="evidence" value="ECO:0007669"/>
    <property type="project" value="TreeGrafter"/>
</dbReference>
<protein>
    <submittedName>
        <fullName evidence="3">Uncharacterized protein</fullName>
    </submittedName>
</protein>
<feature type="region of interest" description="Disordered" evidence="1">
    <location>
        <begin position="232"/>
        <end position="257"/>
    </location>
</feature>
<dbReference type="GO" id="GO:0005112">
    <property type="term" value="F:Notch binding"/>
    <property type="evidence" value="ECO:0007669"/>
    <property type="project" value="TreeGrafter"/>
</dbReference>
<dbReference type="AlphaFoldDB" id="A0AAF3E8Q8"/>
<dbReference type="PANTHER" id="PTHR35015:SF4">
    <property type="entry name" value="PROTEIN CBR-OSM-7"/>
    <property type="match status" value="1"/>
</dbReference>
<dbReference type="PANTHER" id="PTHR35015">
    <property type="entry name" value="PROTEIN CBR-OSM-7-RELATED"/>
    <property type="match status" value="1"/>
</dbReference>
<keyword evidence="2" id="KW-1185">Reference proteome</keyword>
<evidence type="ECO:0000313" key="3">
    <source>
        <dbReference type="WBParaSite" id="MBELARI_LOCUS10305"/>
    </source>
</evidence>
<name>A0AAF3E8Q8_9BILA</name>
<dbReference type="WBParaSite" id="MBELARI_LOCUS10305">
    <property type="protein sequence ID" value="MBELARI_LOCUS10305"/>
    <property type="gene ID" value="MBELARI_LOCUS10305"/>
</dbReference>
<proteinExistence type="predicted"/>
<evidence type="ECO:0000313" key="2">
    <source>
        <dbReference type="Proteomes" id="UP000887575"/>
    </source>
</evidence>
<feature type="region of interest" description="Disordered" evidence="1">
    <location>
        <begin position="111"/>
        <end position="133"/>
    </location>
</feature>
<sequence>MKRRVPCKQDCDQRIYPHCTDECKCDYAYPSVQKFCNPPPLPLFLQTCRIWYNQCPKYEQYHYASQYIYSKAEKGKVLPGIVPKPVNPYNIPQPGPAVSAPLGRSRVRAAASRSLAPRYEEETRKVASTEPRRHSALADAIEMSKKEDQPITKTRDLSTFRRVLYNMYRQKDDTTSEHPRSEALIVPPDISDNFKRKRTAKASQGSIPIIPSEAAYGSGDAFKDFDAFTDSRGVAHRPRSRSPWSKPGLWEPNPDDPHNRDHANKYYYHPESVTADWVNGQLAWGAHWAVPAAGTGGSDGYSVAHFPSLGHFLNIPDDYD</sequence>
<accession>A0AAF3E8Q8</accession>
<feature type="compositionally biased region" description="Basic and acidic residues" evidence="1">
    <location>
        <begin position="118"/>
        <end position="133"/>
    </location>
</feature>
<dbReference type="GO" id="GO:0005615">
    <property type="term" value="C:extracellular space"/>
    <property type="evidence" value="ECO:0007669"/>
    <property type="project" value="TreeGrafter"/>
</dbReference>